<comment type="caution">
    <text evidence="2">The sequence shown here is derived from an EMBL/GenBank/DDBJ whole genome shotgun (WGS) entry which is preliminary data.</text>
</comment>
<evidence type="ECO:0000313" key="2">
    <source>
        <dbReference type="EMBL" id="KAJ7668307.1"/>
    </source>
</evidence>
<reference evidence="2" key="1">
    <citation type="submission" date="2023-03" db="EMBL/GenBank/DDBJ databases">
        <title>Massive genome expansion in bonnet fungi (Mycena s.s.) driven by repeated elements and novel gene families across ecological guilds.</title>
        <authorList>
            <consortium name="Lawrence Berkeley National Laboratory"/>
            <person name="Harder C.B."/>
            <person name="Miyauchi S."/>
            <person name="Viragh M."/>
            <person name="Kuo A."/>
            <person name="Thoen E."/>
            <person name="Andreopoulos B."/>
            <person name="Lu D."/>
            <person name="Skrede I."/>
            <person name="Drula E."/>
            <person name="Henrissat B."/>
            <person name="Morin E."/>
            <person name="Kohler A."/>
            <person name="Barry K."/>
            <person name="LaButti K."/>
            <person name="Morin E."/>
            <person name="Salamov A."/>
            <person name="Lipzen A."/>
            <person name="Mereny Z."/>
            <person name="Hegedus B."/>
            <person name="Baldrian P."/>
            <person name="Stursova M."/>
            <person name="Weitz H."/>
            <person name="Taylor A."/>
            <person name="Grigoriev I.V."/>
            <person name="Nagy L.G."/>
            <person name="Martin F."/>
            <person name="Kauserud H."/>
        </authorList>
    </citation>
    <scope>NUCLEOTIDE SEQUENCE</scope>
    <source>
        <strain evidence="2">CBHHK067</strain>
    </source>
</reference>
<keyword evidence="1" id="KW-0472">Membrane</keyword>
<keyword evidence="1" id="KW-1133">Transmembrane helix</keyword>
<feature type="transmembrane region" description="Helical" evidence="1">
    <location>
        <begin position="6"/>
        <end position="28"/>
    </location>
</feature>
<proteinExistence type="predicted"/>
<keyword evidence="3" id="KW-1185">Reference proteome</keyword>
<dbReference type="Proteomes" id="UP001221757">
    <property type="component" value="Unassembled WGS sequence"/>
</dbReference>
<evidence type="ECO:0000313" key="3">
    <source>
        <dbReference type="Proteomes" id="UP001221757"/>
    </source>
</evidence>
<protein>
    <submittedName>
        <fullName evidence="2">Uncharacterized protein</fullName>
    </submittedName>
</protein>
<gene>
    <name evidence="2" type="ORF">B0H17DRAFT_220985</name>
</gene>
<dbReference type="EMBL" id="JARKIE010000194">
    <property type="protein sequence ID" value="KAJ7668307.1"/>
    <property type="molecule type" value="Genomic_DNA"/>
</dbReference>
<name>A0AAD7CX33_MYCRO</name>
<organism evidence="2 3">
    <name type="scientific">Mycena rosella</name>
    <name type="common">Pink bonnet</name>
    <name type="synonym">Agaricus rosellus</name>
    <dbReference type="NCBI Taxonomy" id="1033263"/>
    <lineage>
        <taxon>Eukaryota</taxon>
        <taxon>Fungi</taxon>
        <taxon>Dikarya</taxon>
        <taxon>Basidiomycota</taxon>
        <taxon>Agaricomycotina</taxon>
        <taxon>Agaricomycetes</taxon>
        <taxon>Agaricomycetidae</taxon>
        <taxon>Agaricales</taxon>
        <taxon>Marasmiineae</taxon>
        <taxon>Mycenaceae</taxon>
        <taxon>Mycena</taxon>
    </lineage>
</organism>
<accession>A0AAD7CX33</accession>
<evidence type="ECO:0000256" key="1">
    <source>
        <dbReference type="SAM" id="Phobius"/>
    </source>
</evidence>
<sequence length="85" mass="9699">MVWTSFIFGSVTCYPIHVLLVVQLRLYIIIVFLSRILNQCPAITLAILDASLANEGVRRICDPWLVGLIRIQLRASWSKPRSFLV</sequence>
<dbReference type="AlphaFoldDB" id="A0AAD7CX33"/>
<keyword evidence="1" id="KW-0812">Transmembrane</keyword>